<comment type="similarity">
    <text evidence="1">Belongs to the helicase family. SKI2 subfamily.</text>
</comment>
<evidence type="ECO:0000256" key="9">
    <source>
        <dbReference type="ARBA" id="ARBA00034808"/>
    </source>
</evidence>
<evidence type="ECO:0000313" key="15">
    <source>
        <dbReference type="Proteomes" id="UP000774326"/>
    </source>
</evidence>
<comment type="catalytic activity">
    <reaction evidence="8">
        <text>Couples ATP hydrolysis with the unwinding of duplex DNA by translocating in the 3'-5' direction.</text>
        <dbReference type="EC" id="5.6.2.4"/>
    </reaction>
</comment>
<evidence type="ECO:0000259" key="13">
    <source>
        <dbReference type="PROSITE" id="PS51194"/>
    </source>
</evidence>
<dbReference type="Pfam" id="PF00271">
    <property type="entry name" value="Helicase_C"/>
    <property type="match status" value="1"/>
</dbReference>
<evidence type="ECO:0000256" key="11">
    <source>
        <dbReference type="SAM" id="MobiDB-lite"/>
    </source>
</evidence>
<feature type="compositionally biased region" description="Low complexity" evidence="11">
    <location>
        <begin position="1019"/>
        <end position="1036"/>
    </location>
</feature>
<dbReference type="FunFam" id="1.10.3380.10:FF:000012">
    <property type="entry name" value="DEAD/DEAH box DNA helicase"/>
    <property type="match status" value="1"/>
</dbReference>
<evidence type="ECO:0000313" key="14">
    <source>
        <dbReference type="EMBL" id="KAH3687866.1"/>
    </source>
</evidence>
<comment type="caution">
    <text evidence="14">The sequence shown here is derived from an EMBL/GenBank/DDBJ whole genome shotgun (WGS) entry which is preliminary data.</text>
</comment>
<dbReference type="OrthoDB" id="5575at2759"/>
<dbReference type="GO" id="GO:0003676">
    <property type="term" value="F:nucleic acid binding"/>
    <property type="evidence" value="ECO:0007669"/>
    <property type="project" value="InterPro"/>
</dbReference>
<dbReference type="Proteomes" id="UP000774326">
    <property type="component" value="Unassembled WGS sequence"/>
</dbReference>
<gene>
    <name evidence="14" type="ORF">WICPIJ_001159</name>
</gene>
<evidence type="ECO:0000256" key="5">
    <source>
        <dbReference type="ARBA" id="ARBA00022840"/>
    </source>
</evidence>
<evidence type="ECO:0000256" key="4">
    <source>
        <dbReference type="ARBA" id="ARBA00022806"/>
    </source>
</evidence>
<evidence type="ECO:0000256" key="1">
    <source>
        <dbReference type="ARBA" id="ARBA00010140"/>
    </source>
</evidence>
<keyword evidence="2" id="KW-0547">Nucleotide-binding</keyword>
<dbReference type="GO" id="GO:0016787">
    <property type="term" value="F:hydrolase activity"/>
    <property type="evidence" value="ECO:0007669"/>
    <property type="project" value="UniProtKB-KW"/>
</dbReference>
<feature type="domain" description="Helicase ATP-binding" evidence="12">
    <location>
        <begin position="138"/>
        <end position="313"/>
    </location>
</feature>
<feature type="compositionally biased region" description="Low complexity" evidence="11">
    <location>
        <begin position="28"/>
        <end position="42"/>
    </location>
</feature>
<feature type="region of interest" description="Disordered" evidence="11">
    <location>
        <begin position="990"/>
        <end position="1045"/>
    </location>
</feature>
<dbReference type="Pfam" id="PF02889">
    <property type="entry name" value="Sec63"/>
    <property type="match status" value="1"/>
</dbReference>
<evidence type="ECO:0000256" key="10">
    <source>
        <dbReference type="ARBA" id="ARBA00048988"/>
    </source>
</evidence>
<name>A0A9P8QCA9_WICPI</name>
<keyword evidence="15" id="KW-1185">Reference proteome</keyword>
<dbReference type="InterPro" id="IPR011545">
    <property type="entry name" value="DEAD/DEAH_box_helicase_dom"/>
</dbReference>
<reference evidence="14" key="2">
    <citation type="submission" date="2021-01" db="EMBL/GenBank/DDBJ databases">
        <authorList>
            <person name="Schikora-Tamarit M.A."/>
        </authorList>
    </citation>
    <scope>NUCLEOTIDE SEQUENCE</scope>
    <source>
        <strain evidence="14">CBS2887</strain>
    </source>
</reference>
<comment type="catalytic activity">
    <reaction evidence="10">
        <text>ATP + H2O = ADP + phosphate + H(+)</text>
        <dbReference type="Rhea" id="RHEA:13065"/>
        <dbReference type="ChEBI" id="CHEBI:15377"/>
        <dbReference type="ChEBI" id="CHEBI:15378"/>
        <dbReference type="ChEBI" id="CHEBI:30616"/>
        <dbReference type="ChEBI" id="CHEBI:43474"/>
        <dbReference type="ChEBI" id="CHEBI:456216"/>
        <dbReference type="EC" id="5.6.2.4"/>
    </reaction>
</comment>
<dbReference type="GO" id="GO:0043138">
    <property type="term" value="F:3'-5' DNA helicase activity"/>
    <property type="evidence" value="ECO:0007669"/>
    <property type="project" value="UniProtKB-EC"/>
</dbReference>
<dbReference type="PANTHER" id="PTHR47835">
    <property type="entry name" value="HFM1, ATP DEPENDENT DNA HELICASE HOMOLOG"/>
    <property type="match status" value="1"/>
</dbReference>
<dbReference type="Pfam" id="PF23445">
    <property type="entry name" value="WHD_SNRNP200"/>
    <property type="match status" value="1"/>
</dbReference>
<evidence type="ECO:0000256" key="3">
    <source>
        <dbReference type="ARBA" id="ARBA00022801"/>
    </source>
</evidence>
<keyword evidence="5" id="KW-0067">ATP-binding</keyword>
<feature type="region of interest" description="Disordered" evidence="11">
    <location>
        <begin position="28"/>
        <end position="57"/>
    </location>
</feature>
<dbReference type="InterPro" id="IPR036388">
    <property type="entry name" value="WH-like_DNA-bd_sf"/>
</dbReference>
<feature type="compositionally biased region" description="Low complexity" evidence="11">
    <location>
        <begin position="956"/>
        <end position="968"/>
    </location>
</feature>
<dbReference type="Gene3D" id="1.10.10.10">
    <property type="entry name" value="Winged helix-like DNA-binding domain superfamily/Winged helix DNA-binding domain"/>
    <property type="match status" value="1"/>
</dbReference>
<feature type="domain" description="Helicase C-terminal" evidence="13">
    <location>
        <begin position="356"/>
        <end position="537"/>
    </location>
</feature>
<dbReference type="CDD" id="cd18795">
    <property type="entry name" value="SF2_C_Ski2"/>
    <property type="match status" value="1"/>
</dbReference>
<protein>
    <recommendedName>
        <fullName evidence="9">DNA 3'-5' helicase</fullName>
        <ecNumber evidence="9">5.6.2.4</ecNumber>
    </recommendedName>
</protein>
<dbReference type="InterPro" id="IPR004179">
    <property type="entry name" value="Sec63-dom"/>
</dbReference>
<dbReference type="GO" id="GO:0005524">
    <property type="term" value="F:ATP binding"/>
    <property type="evidence" value="ECO:0007669"/>
    <property type="project" value="UniProtKB-KW"/>
</dbReference>
<dbReference type="InterPro" id="IPR036390">
    <property type="entry name" value="WH_DNA-bd_sf"/>
</dbReference>
<dbReference type="EMBL" id="JAEUBG010000605">
    <property type="protein sequence ID" value="KAH3687866.1"/>
    <property type="molecule type" value="Genomic_DNA"/>
</dbReference>
<keyword evidence="7" id="KW-0469">Meiosis</keyword>
<dbReference type="PROSITE" id="PS51192">
    <property type="entry name" value="HELICASE_ATP_BIND_1"/>
    <property type="match status" value="1"/>
</dbReference>
<dbReference type="Pfam" id="PF00270">
    <property type="entry name" value="DEAD"/>
    <property type="match status" value="1"/>
</dbReference>
<evidence type="ECO:0000256" key="7">
    <source>
        <dbReference type="ARBA" id="ARBA00023254"/>
    </source>
</evidence>
<dbReference type="SUPFAM" id="SSF52540">
    <property type="entry name" value="P-loop containing nucleoside triphosphate hydrolases"/>
    <property type="match status" value="1"/>
</dbReference>
<dbReference type="SMART" id="SM00487">
    <property type="entry name" value="DEXDc"/>
    <property type="match status" value="1"/>
</dbReference>
<evidence type="ECO:0000256" key="8">
    <source>
        <dbReference type="ARBA" id="ARBA00034617"/>
    </source>
</evidence>
<accession>A0A9P8QCA9</accession>
<dbReference type="Gene3D" id="1.10.3380.10">
    <property type="entry name" value="Sec63 N-terminal domain-like domain"/>
    <property type="match status" value="1"/>
</dbReference>
<keyword evidence="6" id="KW-0413">Isomerase</keyword>
<organism evidence="14 15">
    <name type="scientific">Wickerhamomyces pijperi</name>
    <name type="common">Yeast</name>
    <name type="synonym">Pichia pijperi</name>
    <dbReference type="NCBI Taxonomy" id="599730"/>
    <lineage>
        <taxon>Eukaryota</taxon>
        <taxon>Fungi</taxon>
        <taxon>Dikarya</taxon>
        <taxon>Ascomycota</taxon>
        <taxon>Saccharomycotina</taxon>
        <taxon>Saccharomycetes</taxon>
        <taxon>Phaffomycetales</taxon>
        <taxon>Wickerhamomycetaceae</taxon>
        <taxon>Wickerhamomyces</taxon>
    </lineage>
</organism>
<feature type="region of interest" description="Disordered" evidence="11">
    <location>
        <begin position="955"/>
        <end position="974"/>
    </location>
</feature>
<dbReference type="PANTHER" id="PTHR47835:SF3">
    <property type="entry name" value="HELICASE FOR MEIOSIS 1"/>
    <property type="match status" value="1"/>
</dbReference>
<evidence type="ECO:0000256" key="6">
    <source>
        <dbReference type="ARBA" id="ARBA00023235"/>
    </source>
</evidence>
<dbReference type="InterPro" id="IPR014001">
    <property type="entry name" value="Helicase_ATP-bd"/>
</dbReference>
<dbReference type="SMART" id="SM00973">
    <property type="entry name" value="Sec63"/>
    <property type="match status" value="1"/>
</dbReference>
<dbReference type="InterPro" id="IPR052247">
    <property type="entry name" value="Meiotic_Crossover_Helicase"/>
</dbReference>
<dbReference type="InterPro" id="IPR001650">
    <property type="entry name" value="Helicase_C-like"/>
</dbReference>
<keyword evidence="4" id="KW-0347">Helicase</keyword>
<dbReference type="InterPro" id="IPR057842">
    <property type="entry name" value="WH_MER3"/>
</dbReference>
<feature type="compositionally biased region" description="Polar residues" evidence="11">
    <location>
        <begin position="1192"/>
        <end position="1204"/>
    </location>
</feature>
<dbReference type="SUPFAM" id="SSF46785">
    <property type="entry name" value="Winged helix' DNA-binding domain"/>
    <property type="match status" value="1"/>
</dbReference>
<feature type="compositionally biased region" description="Polar residues" evidence="11">
    <location>
        <begin position="990"/>
        <end position="1002"/>
    </location>
</feature>
<evidence type="ECO:0000256" key="2">
    <source>
        <dbReference type="ARBA" id="ARBA00022741"/>
    </source>
</evidence>
<dbReference type="EC" id="5.6.2.4" evidence="9"/>
<proteinExistence type="inferred from homology"/>
<keyword evidence="3" id="KW-0378">Hydrolase</keyword>
<evidence type="ECO:0000259" key="12">
    <source>
        <dbReference type="PROSITE" id="PS51192"/>
    </source>
</evidence>
<dbReference type="SUPFAM" id="SSF158702">
    <property type="entry name" value="Sec63 N-terminal domain-like"/>
    <property type="match status" value="1"/>
</dbReference>
<dbReference type="SMART" id="SM00490">
    <property type="entry name" value="HELICc"/>
    <property type="match status" value="1"/>
</dbReference>
<dbReference type="PROSITE" id="PS51194">
    <property type="entry name" value="HELICASE_CTER"/>
    <property type="match status" value="1"/>
</dbReference>
<sequence length="1327" mass="151078">MDFIQQVDQLSDDEDEQEFSLNLSNRYSSSNSFNHRSSSHSHNIPKDNATSSYRKPQYPQFQRIKSIDVTNDNDYSDEANHAYDSVPQANTSVNTVNTSSNIQHRSHDQLVSTNMLADKTRNVFNFTHFNPMQSKCFENIYHQDHNCVISSPTGSGKTVLFELAILRLLNTHGNVDNIKILYIAPTKALCIERQNDWNNKFSTFGLTVGTLTSDTGFLEADKVKKANIIITTPEKWDLMTRKWGDYTKLFELIKLLLIDEVHILREDRGSTLEVVVTRMKNICQSIRIIALSATVPNIHDVSSWIKLSSSSDVNALTLVFGEEYRPVKLEKRVFGYKQTSNDWVFDSVLNQRLLENLNQFNKNRKPVLIFCPTRNATLSTAKYISTNYHGFVSNQRGIGARDKDLDEYSKSGISFHHAGLSLEDRALVESGFINGQIKILCCTSTLAVGVNLPAYLVIIKGTKIWNLNQFEEYSELDVLQMMGRAGRPQYEKEALAIVMTSSDKQSHYENFVKGNEKLESRLHLNLHENVVSETYLKTITSLEEAVSWLKHTFFYSRFKSNPTAYNEIPFNHQLGMDERLMKFCESKINELINFELIKIEGREYICTAYGEAMTRHYIFFDTMKNFIKAPPDRTIADILFLISKAKEFETIRLKRTEKKLFKEINESPILKHPLKPTLSSDSKKKISKTIDQNFEKIYLLIQYELGGLEYPSDPQLVKLQQSFKQDKFYVFKHIGRLIRCLLDCFIEKKDYISLVHCLTLARCIGGSCWEDTPMVLKQLDYIGIVSVRRFANQNIRDFKKMMSLQPNKVEYYGSLRPGQGQKLLTQLDGLPKFKIDCSIVKAYKSKTEPNAVVVKIKLDIDSQARSSRWNNKQMTVIVVSGLSNGELVDFRRAPFHKIQGQKSFGLEIKIRSRDLVYSGSISCEEIAGVQETFRIDLSKVLDRSLVDHLAMNNAQSSSLPLPTTTATADDSELEDDPELDQFILNLPSNKLTSHSAKQTDQTPLPVKRLANPVSKKTKLSISDLSSSLKPDPQPKSTTKKASSGLDVLQQLKLAQSNKNRANEQSTMIKQTSHSKPINFKEFSYQENHDDSKSKSSFKDLTKKSFIDESFISEEGFEEDLDFGKLLSMKHKPALVRVKEKILSDDLDETPEEYIPKRIKVIKPQVAQTEETIIEISSDSSFSSMDDKWKMAPTQSTTNSNNLEDTTASTTYSYSTVPQQQQQQRLSSKLPASFTDNKGHDPLADDYDDDLVWQAPEYDDWIYNTKLAEQQVEKKPIIEEVQKITTTTTGTSPIYKTHSPVIADDPPGIDLDLASDVDSMFGSDVEVV</sequence>
<dbReference type="InterPro" id="IPR027417">
    <property type="entry name" value="P-loop_NTPase"/>
</dbReference>
<dbReference type="GO" id="GO:0051321">
    <property type="term" value="P:meiotic cell cycle"/>
    <property type="evidence" value="ECO:0007669"/>
    <property type="project" value="UniProtKB-KW"/>
</dbReference>
<feature type="region of interest" description="Disordered" evidence="11">
    <location>
        <begin position="1176"/>
        <end position="1205"/>
    </location>
</feature>
<dbReference type="Gene3D" id="3.40.50.300">
    <property type="entry name" value="P-loop containing nucleotide triphosphate hydrolases"/>
    <property type="match status" value="2"/>
</dbReference>
<reference evidence="14" key="1">
    <citation type="journal article" date="2021" name="Open Biol.">
        <title>Shared evolutionary footprints suggest mitochondrial oxidative damage underlies multiple complex I losses in fungi.</title>
        <authorList>
            <person name="Schikora-Tamarit M.A."/>
            <person name="Marcet-Houben M."/>
            <person name="Nosek J."/>
            <person name="Gabaldon T."/>
        </authorList>
    </citation>
    <scope>NUCLEOTIDE SEQUENCE</scope>
    <source>
        <strain evidence="14">CBS2887</strain>
    </source>
</reference>